<dbReference type="EMBL" id="CAIF01000034">
    <property type="protein sequence ID" value="CCH42070.1"/>
    <property type="molecule type" value="Genomic_DNA"/>
</dbReference>
<protein>
    <submittedName>
        <fullName evidence="2">Cell wall protein</fullName>
    </submittedName>
</protein>
<evidence type="ECO:0000313" key="2">
    <source>
        <dbReference type="EMBL" id="CCH42070.1"/>
    </source>
</evidence>
<feature type="chain" id="PRO_5003834201" evidence="1">
    <location>
        <begin position="19"/>
        <end position="194"/>
    </location>
</feature>
<sequence length="194" mass="21914">MRFNYTLFPLFFITSALAVNNVEYATILLNDVQNNMNDYGYLFKAESINLPTELFNYYKEIITYTDDSFTSVLTDFPVNKVQSVVTEFPWYSSRLESRLKAAITHDSDLTTSQIITSFSNSTSYNISTSFNYSSIISKNSSIDTLTPIEPTRSHISTQIQINSTSGNISSYSGESNQLNQFLPLILIPLLSLLI</sequence>
<evidence type="ECO:0000313" key="3">
    <source>
        <dbReference type="Proteomes" id="UP000009328"/>
    </source>
</evidence>
<comment type="caution">
    <text evidence="2">The sequence shown here is derived from an EMBL/GenBank/DDBJ whole genome shotgun (WGS) entry which is preliminary data.</text>
</comment>
<organism evidence="2 3">
    <name type="scientific">Wickerhamomyces ciferrii (strain ATCC 14091 / BCRC 22168 / CBS 111 / JCM 3599 / NBRC 0793 / NRRL Y-1031 F-60-10)</name>
    <name type="common">Yeast</name>
    <name type="synonym">Pichia ciferrii</name>
    <dbReference type="NCBI Taxonomy" id="1206466"/>
    <lineage>
        <taxon>Eukaryota</taxon>
        <taxon>Fungi</taxon>
        <taxon>Dikarya</taxon>
        <taxon>Ascomycota</taxon>
        <taxon>Saccharomycotina</taxon>
        <taxon>Saccharomycetes</taxon>
        <taxon>Phaffomycetales</taxon>
        <taxon>Wickerhamomycetaceae</taxon>
        <taxon>Wickerhamomyces</taxon>
    </lineage>
</organism>
<proteinExistence type="predicted"/>
<dbReference type="AlphaFoldDB" id="K0KAQ0"/>
<dbReference type="Pfam" id="PF00660">
    <property type="entry name" value="SRP1_TIP1"/>
    <property type="match status" value="1"/>
</dbReference>
<feature type="signal peptide" evidence="1">
    <location>
        <begin position="1"/>
        <end position="18"/>
    </location>
</feature>
<evidence type="ECO:0000256" key="1">
    <source>
        <dbReference type="SAM" id="SignalP"/>
    </source>
</evidence>
<keyword evidence="1" id="KW-0732">Signal</keyword>
<reference evidence="2 3" key="1">
    <citation type="journal article" date="2012" name="Eukaryot. Cell">
        <title>Draft genome sequence of Wickerhamomyces ciferrii NRRL Y-1031 F-60-10.</title>
        <authorList>
            <person name="Schneider J."/>
            <person name="Andrea H."/>
            <person name="Blom J."/>
            <person name="Jaenicke S."/>
            <person name="Ruckert C."/>
            <person name="Schorsch C."/>
            <person name="Szczepanowski R."/>
            <person name="Farwick M."/>
            <person name="Goesmann A."/>
            <person name="Puhler A."/>
            <person name="Schaffer S."/>
            <person name="Tauch A."/>
            <person name="Kohler T."/>
            <person name="Brinkrolf K."/>
        </authorList>
    </citation>
    <scope>NUCLEOTIDE SEQUENCE [LARGE SCALE GENOMIC DNA]</scope>
    <source>
        <strain evidence="3">ATCC 14091 / BCRC 22168 / CBS 111 / JCM 3599 / NBRC 0793 / NRRL Y-1031 F-60-10</strain>
    </source>
</reference>
<dbReference type="PROSITE" id="PS00724">
    <property type="entry name" value="SRP1_TIP1"/>
    <property type="match status" value="1"/>
</dbReference>
<dbReference type="Proteomes" id="UP000009328">
    <property type="component" value="Unassembled WGS sequence"/>
</dbReference>
<keyword evidence="3" id="KW-1185">Reference proteome</keyword>
<accession>K0KAQ0</accession>
<dbReference type="InParanoid" id="K0KAQ0"/>
<dbReference type="HOGENOM" id="CLU_1403434_0_0_1"/>
<dbReference type="InterPro" id="IPR000992">
    <property type="entry name" value="SRP1_TIP1"/>
</dbReference>
<gene>
    <name evidence="2" type="primary">AWA1</name>
    <name evidence="2" type="ORF">BN7_1609</name>
</gene>
<name>K0KAQ0_WICCF</name>